<reference evidence="1" key="1">
    <citation type="submission" date="2019-08" db="EMBL/GenBank/DDBJ databases">
        <authorList>
            <person name="Kucharzyk K."/>
            <person name="Murdoch R.W."/>
            <person name="Higgins S."/>
            <person name="Loffler F."/>
        </authorList>
    </citation>
    <scope>NUCLEOTIDE SEQUENCE</scope>
</reference>
<dbReference type="Gene3D" id="3.40.50.2300">
    <property type="match status" value="1"/>
</dbReference>
<dbReference type="EMBL" id="VSSQ01080766">
    <property type="protein sequence ID" value="MPN29876.1"/>
    <property type="molecule type" value="Genomic_DNA"/>
</dbReference>
<dbReference type="AlphaFoldDB" id="A0A645GUE6"/>
<gene>
    <name evidence="1" type="ORF">SDC9_177329</name>
</gene>
<sequence>MAYDAYLIAIDGIKRANTTTDSVKIRDAIAQTKDLETVTGKTTLDKNGDAITAAIIKTVKDGKFKYLDFVDVK</sequence>
<dbReference type="InterPro" id="IPR028082">
    <property type="entry name" value="Peripla_BP_I"/>
</dbReference>
<accession>A0A645GUE6</accession>
<protein>
    <recommendedName>
        <fullName evidence="2">Leucine-binding protein domain-containing protein</fullName>
    </recommendedName>
</protein>
<dbReference type="SUPFAM" id="SSF53822">
    <property type="entry name" value="Periplasmic binding protein-like I"/>
    <property type="match status" value="1"/>
</dbReference>
<name>A0A645GUE6_9ZZZZ</name>
<proteinExistence type="predicted"/>
<evidence type="ECO:0000313" key="1">
    <source>
        <dbReference type="EMBL" id="MPN29876.1"/>
    </source>
</evidence>
<evidence type="ECO:0008006" key="2">
    <source>
        <dbReference type="Google" id="ProtNLM"/>
    </source>
</evidence>
<organism evidence="1">
    <name type="scientific">bioreactor metagenome</name>
    <dbReference type="NCBI Taxonomy" id="1076179"/>
    <lineage>
        <taxon>unclassified sequences</taxon>
        <taxon>metagenomes</taxon>
        <taxon>ecological metagenomes</taxon>
    </lineage>
</organism>
<comment type="caution">
    <text evidence="1">The sequence shown here is derived from an EMBL/GenBank/DDBJ whole genome shotgun (WGS) entry which is preliminary data.</text>
</comment>